<feature type="transmembrane region" description="Helical" evidence="1">
    <location>
        <begin position="122"/>
        <end position="144"/>
    </location>
</feature>
<reference evidence="2 3" key="1">
    <citation type="submission" date="2018-06" db="EMBL/GenBank/DDBJ databases">
        <title>Genomic Encyclopedia of Type Strains, Phase III (KMG-III): the genomes of soil and plant-associated and newly described type strains.</title>
        <authorList>
            <person name="Whitman W."/>
        </authorList>
    </citation>
    <scope>NUCLEOTIDE SEQUENCE [LARGE SCALE GENOMIC DNA]</scope>
    <source>
        <strain evidence="2 3">CGMCC 4.7090</strain>
    </source>
</reference>
<dbReference type="EMBL" id="QLMJ01000009">
    <property type="protein sequence ID" value="RAK35588.1"/>
    <property type="molecule type" value="Genomic_DNA"/>
</dbReference>
<evidence type="ECO:0000313" key="3">
    <source>
        <dbReference type="Proteomes" id="UP000249341"/>
    </source>
</evidence>
<dbReference type="Proteomes" id="UP000249341">
    <property type="component" value="Unassembled WGS sequence"/>
</dbReference>
<keyword evidence="1" id="KW-1133">Transmembrane helix</keyword>
<comment type="caution">
    <text evidence="2">The sequence shown here is derived from an EMBL/GenBank/DDBJ whole genome shotgun (WGS) entry which is preliminary data.</text>
</comment>
<name>A0A327ZB17_9ACTN</name>
<evidence type="ECO:0000313" key="2">
    <source>
        <dbReference type="EMBL" id="RAK35588.1"/>
    </source>
</evidence>
<proteinExistence type="predicted"/>
<organism evidence="2 3">
    <name type="scientific">Actinoplanes lutulentus</name>
    <dbReference type="NCBI Taxonomy" id="1287878"/>
    <lineage>
        <taxon>Bacteria</taxon>
        <taxon>Bacillati</taxon>
        <taxon>Actinomycetota</taxon>
        <taxon>Actinomycetes</taxon>
        <taxon>Micromonosporales</taxon>
        <taxon>Micromonosporaceae</taxon>
        <taxon>Actinoplanes</taxon>
    </lineage>
</organism>
<evidence type="ECO:0008006" key="4">
    <source>
        <dbReference type="Google" id="ProtNLM"/>
    </source>
</evidence>
<sequence length="437" mass="45794">MSRVFGIELRRSAAFGSALILLVVGVLALYFAEGIGFSDGWMQLAMTQRLYLALLWPLALAAGAWQARREHRSKVGELFASTPRPVAQRALPALGVMAVAVIAAYLAMSIAGGLWIVATARYLPLAVFAVTAVGVLSLIAAVWLGLAIGRLLPWPVTAPAAAVAGLGLLLSLPGATRPRGWLALVFSPIYEMNMPDAFGDVPGRVSAAQAIWLGALAVTAVMLFASTGWRLRVAAVLPVALGAALAIAVMPHGDRVVVSAIDPVAKELVCAERVCLSRVHTGLRSEIAGPAADGLAVLAKLPDAPALVHEDTSTFVPDAFPRWRTDVVFLRVDAGTDGHLANQDSVQAEVVAGAFASDFTCADAAPAADRYAAAYWLIGREPVADPDAFADDVALTAVLWKNLREMPADDAQARVTALRQAALTCSAGDGLFPQDKP</sequence>
<feature type="transmembrane region" description="Helical" evidence="1">
    <location>
        <begin position="12"/>
        <end position="30"/>
    </location>
</feature>
<feature type="transmembrane region" description="Helical" evidence="1">
    <location>
        <begin position="151"/>
        <end position="172"/>
    </location>
</feature>
<accession>A0A327ZB17</accession>
<feature type="transmembrane region" description="Helical" evidence="1">
    <location>
        <begin position="231"/>
        <end position="250"/>
    </location>
</feature>
<feature type="transmembrane region" description="Helical" evidence="1">
    <location>
        <begin position="205"/>
        <end position="224"/>
    </location>
</feature>
<feature type="transmembrane region" description="Helical" evidence="1">
    <location>
        <begin position="89"/>
        <end position="116"/>
    </location>
</feature>
<evidence type="ECO:0000256" key="1">
    <source>
        <dbReference type="SAM" id="Phobius"/>
    </source>
</evidence>
<keyword evidence="3" id="KW-1185">Reference proteome</keyword>
<dbReference type="AlphaFoldDB" id="A0A327ZB17"/>
<keyword evidence="1" id="KW-0812">Transmembrane</keyword>
<dbReference type="OrthoDB" id="3402382at2"/>
<protein>
    <recommendedName>
        <fullName evidence="4">ABC-type transport system involved in multi-copper enzyme maturation permease subunit</fullName>
    </recommendedName>
</protein>
<dbReference type="RefSeq" id="WP_111650613.1">
    <property type="nucleotide sequence ID" value="NZ_JACHWI010000006.1"/>
</dbReference>
<keyword evidence="1" id="KW-0472">Membrane</keyword>
<gene>
    <name evidence="2" type="ORF">B0I29_10961</name>
</gene>
<feature type="transmembrane region" description="Helical" evidence="1">
    <location>
        <begin position="50"/>
        <end position="68"/>
    </location>
</feature>